<dbReference type="NCBIfam" id="NF041418">
    <property type="entry name" value="MbpA"/>
    <property type="match status" value="1"/>
</dbReference>
<dbReference type="InterPro" id="IPR049793">
    <property type="entry name" value="MbpA-like"/>
</dbReference>
<sequence length="102" mass="12044">MKKRKYFRITFSCSEDELRAIRQTAADCGMSMSMYCKKVVLGFKPKYRLSEEDISLMQEVRKVKADLQRIANYFKYGNHQLLMEELAKVISKLKTALYDCNR</sequence>
<dbReference type="RefSeq" id="WP_154532679.1">
    <property type="nucleotide sequence ID" value="NZ_VUNG01000001.1"/>
</dbReference>
<evidence type="ECO:0000313" key="1">
    <source>
        <dbReference type="EMBL" id="MST83258.1"/>
    </source>
</evidence>
<evidence type="ECO:0000313" key="2">
    <source>
        <dbReference type="Proteomes" id="UP000438914"/>
    </source>
</evidence>
<dbReference type="Pfam" id="PF21983">
    <property type="entry name" value="NikA-like"/>
    <property type="match status" value="1"/>
</dbReference>
<dbReference type="EMBL" id="VUNG01000001">
    <property type="protein sequence ID" value="MST83258.1"/>
    <property type="molecule type" value="Genomic_DNA"/>
</dbReference>
<proteinExistence type="predicted"/>
<organism evidence="1 2">
    <name type="scientific">Hallella mizrahii</name>
    <dbReference type="NCBI Taxonomy" id="2606637"/>
    <lineage>
        <taxon>Bacteria</taxon>
        <taxon>Pseudomonadati</taxon>
        <taxon>Bacteroidota</taxon>
        <taxon>Bacteroidia</taxon>
        <taxon>Bacteroidales</taxon>
        <taxon>Prevotellaceae</taxon>
        <taxon>Hallella</taxon>
    </lineage>
</organism>
<gene>
    <name evidence="1" type="ORF">FYJ73_00900</name>
</gene>
<dbReference type="InterPro" id="IPR053842">
    <property type="entry name" value="NikA-like"/>
</dbReference>
<name>A0A7K0KBQ2_9BACT</name>
<dbReference type="Proteomes" id="UP000438914">
    <property type="component" value="Unassembled WGS sequence"/>
</dbReference>
<accession>A0A7K0KBQ2</accession>
<dbReference type="AlphaFoldDB" id="A0A7K0KBQ2"/>
<comment type="caution">
    <text evidence="1">The sequence shown here is derived from an EMBL/GenBank/DDBJ whole genome shotgun (WGS) entry which is preliminary data.</text>
</comment>
<reference evidence="1 2" key="1">
    <citation type="submission" date="2019-08" db="EMBL/GenBank/DDBJ databases">
        <title>In-depth cultivation of the pig gut microbiome towards novel bacterial diversity and tailored functional studies.</title>
        <authorList>
            <person name="Wylensek D."/>
            <person name="Hitch T.C.A."/>
            <person name="Clavel T."/>
        </authorList>
    </citation>
    <scope>NUCLEOTIDE SEQUENCE [LARGE SCALE GENOMIC DNA]</scope>
    <source>
        <strain evidence="1 2">LKV-178-WT-2A</strain>
    </source>
</reference>
<keyword evidence="2" id="KW-1185">Reference proteome</keyword>
<protein>
    <submittedName>
        <fullName evidence="1">Ribbon-helix-helix protein, CopG family</fullName>
    </submittedName>
</protein>